<keyword evidence="3" id="KW-0808">Transferase</keyword>
<comment type="caution">
    <text evidence="9">The sequence shown here is derived from an EMBL/GenBank/DDBJ whole genome shotgun (WGS) entry which is preliminary data.</text>
</comment>
<evidence type="ECO:0000256" key="6">
    <source>
        <dbReference type="ARBA" id="ARBA00023125"/>
    </source>
</evidence>
<dbReference type="InterPro" id="IPR015421">
    <property type="entry name" value="PyrdxlP-dep_Trfase_major"/>
</dbReference>
<dbReference type="InterPro" id="IPR036388">
    <property type="entry name" value="WH-like_DNA-bd_sf"/>
</dbReference>
<dbReference type="CDD" id="cd07377">
    <property type="entry name" value="WHTH_GntR"/>
    <property type="match status" value="1"/>
</dbReference>
<dbReference type="OrthoDB" id="9804020at2"/>
<evidence type="ECO:0000256" key="2">
    <source>
        <dbReference type="ARBA" id="ARBA00022576"/>
    </source>
</evidence>
<keyword evidence="4" id="KW-0663">Pyridoxal phosphate</keyword>
<gene>
    <name evidence="9" type="ORF">EV695_0404</name>
</gene>
<keyword evidence="6" id="KW-0238">DNA-binding</keyword>
<dbReference type="Gene3D" id="3.90.1150.10">
    <property type="entry name" value="Aspartate Aminotransferase, domain 1"/>
    <property type="match status" value="1"/>
</dbReference>
<dbReference type="InterPro" id="IPR004839">
    <property type="entry name" value="Aminotransferase_I/II_large"/>
</dbReference>
<protein>
    <submittedName>
        <fullName evidence="9">GntR family transcriptional regulator</fullName>
    </submittedName>
</protein>
<dbReference type="Pfam" id="PF00155">
    <property type="entry name" value="Aminotran_1_2"/>
    <property type="match status" value="1"/>
</dbReference>
<dbReference type="RefSeq" id="WP_131904237.1">
    <property type="nucleotide sequence ID" value="NZ_BAAAFU010000008.1"/>
</dbReference>
<organism evidence="9 10">
    <name type="scientific">Cocleimonas flava</name>
    <dbReference type="NCBI Taxonomy" id="634765"/>
    <lineage>
        <taxon>Bacteria</taxon>
        <taxon>Pseudomonadati</taxon>
        <taxon>Pseudomonadota</taxon>
        <taxon>Gammaproteobacteria</taxon>
        <taxon>Thiotrichales</taxon>
        <taxon>Thiotrichaceae</taxon>
        <taxon>Cocleimonas</taxon>
    </lineage>
</organism>
<evidence type="ECO:0000256" key="3">
    <source>
        <dbReference type="ARBA" id="ARBA00022679"/>
    </source>
</evidence>
<name>A0A4R1F2X6_9GAMM</name>
<dbReference type="FunFam" id="3.40.640.10:FF:000023">
    <property type="entry name" value="Transcriptional regulator, GntR family"/>
    <property type="match status" value="1"/>
</dbReference>
<dbReference type="EMBL" id="SMFQ01000002">
    <property type="protein sequence ID" value="TCJ88547.1"/>
    <property type="molecule type" value="Genomic_DNA"/>
</dbReference>
<dbReference type="CDD" id="cd00609">
    <property type="entry name" value="AAT_like"/>
    <property type="match status" value="1"/>
</dbReference>
<dbReference type="InterPro" id="IPR051446">
    <property type="entry name" value="HTH_trans_reg/aminotransferase"/>
</dbReference>
<dbReference type="SUPFAM" id="SSF46785">
    <property type="entry name" value="Winged helix' DNA-binding domain"/>
    <property type="match status" value="1"/>
</dbReference>
<dbReference type="PROSITE" id="PS50949">
    <property type="entry name" value="HTH_GNTR"/>
    <property type="match status" value="1"/>
</dbReference>
<sequence>MKLYEQFSTEIKDQIEHGYYQPGQKLPSIRDMSTTRGVSISTVQEAYHLLEDTGMVISKPKSGYYVQQQQNTDLLPDISRPEQKPVDVAHWDEVLTLTTTESHHNFVAFGGGAPDITLKTLKPLQRIHAELSRQQPRCLFENAKGNGLEELREQIVRLMQNSGCFLHPDDIVITTGCQEALSLSLKAISKPGDIIAIDSPSFYGSMQAIQSNGLKVIEIPTHPETGISMTALELALEQWPIKAIQLIPTSNNPLGYIMPEKNKRKLLALAERYDFAIIEDDIFGDLVYQTPRPKSIKSFDTEGRVLMCSSFSKTVAPGLRIGWVAAGRYGELLTHLKFITSLGSTALPQLALAKFIQQGYFEKHLRTARTQYQRGRDCMIHWVQQYFPEGTKMTYPQGGVGLWVELPGDIDTLELNKELLKYDTAIAPGTLFSASDKYRNCLRLNYATVPNDRIKAAVKTIGEQASLMLKK</sequence>
<dbReference type="InterPro" id="IPR036390">
    <property type="entry name" value="WH_DNA-bd_sf"/>
</dbReference>
<dbReference type="InterPro" id="IPR000524">
    <property type="entry name" value="Tscrpt_reg_HTH_GntR"/>
</dbReference>
<dbReference type="SMART" id="SM00345">
    <property type="entry name" value="HTH_GNTR"/>
    <property type="match status" value="1"/>
</dbReference>
<keyword evidence="7" id="KW-0804">Transcription</keyword>
<dbReference type="PANTHER" id="PTHR46577:SF2">
    <property type="entry name" value="TRANSCRIPTIONAL REGULATORY PROTEIN"/>
    <property type="match status" value="1"/>
</dbReference>
<comment type="similarity">
    <text evidence="1">In the C-terminal section; belongs to the class-I pyridoxal-phosphate-dependent aminotransferase family.</text>
</comment>
<feature type="domain" description="HTH gntR-type" evidence="8">
    <location>
        <begin position="1"/>
        <end position="69"/>
    </location>
</feature>
<dbReference type="PANTHER" id="PTHR46577">
    <property type="entry name" value="HTH-TYPE TRANSCRIPTIONAL REGULATORY PROTEIN GABR"/>
    <property type="match status" value="1"/>
</dbReference>
<keyword evidence="10" id="KW-1185">Reference proteome</keyword>
<dbReference type="SUPFAM" id="SSF53383">
    <property type="entry name" value="PLP-dependent transferases"/>
    <property type="match status" value="1"/>
</dbReference>
<dbReference type="Gene3D" id="3.40.640.10">
    <property type="entry name" value="Type I PLP-dependent aspartate aminotransferase-like (Major domain)"/>
    <property type="match status" value="1"/>
</dbReference>
<dbReference type="InterPro" id="IPR015422">
    <property type="entry name" value="PyrdxlP-dep_Trfase_small"/>
</dbReference>
<keyword evidence="2" id="KW-0032">Aminotransferase</keyword>
<evidence type="ECO:0000313" key="10">
    <source>
        <dbReference type="Proteomes" id="UP000294887"/>
    </source>
</evidence>
<keyword evidence="5" id="KW-0805">Transcription regulation</keyword>
<dbReference type="AlphaFoldDB" id="A0A4R1F2X6"/>
<dbReference type="InterPro" id="IPR015424">
    <property type="entry name" value="PyrdxlP-dep_Trfase"/>
</dbReference>
<evidence type="ECO:0000256" key="7">
    <source>
        <dbReference type="ARBA" id="ARBA00023163"/>
    </source>
</evidence>
<accession>A0A4R1F2X6</accession>
<evidence type="ECO:0000259" key="8">
    <source>
        <dbReference type="PROSITE" id="PS50949"/>
    </source>
</evidence>
<proteinExistence type="inferred from homology"/>
<dbReference type="GO" id="GO:0003700">
    <property type="term" value="F:DNA-binding transcription factor activity"/>
    <property type="evidence" value="ECO:0007669"/>
    <property type="project" value="InterPro"/>
</dbReference>
<evidence type="ECO:0000256" key="5">
    <source>
        <dbReference type="ARBA" id="ARBA00023015"/>
    </source>
</evidence>
<dbReference type="GO" id="GO:0003677">
    <property type="term" value="F:DNA binding"/>
    <property type="evidence" value="ECO:0007669"/>
    <property type="project" value="UniProtKB-KW"/>
</dbReference>
<dbReference type="Pfam" id="PF00392">
    <property type="entry name" value="GntR"/>
    <property type="match status" value="1"/>
</dbReference>
<evidence type="ECO:0000313" key="9">
    <source>
        <dbReference type="EMBL" id="TCJ88547.1"/>
    </source>
</evidence>
<evidence type="ECO:0000256" key="4">
    <source>
        <dbReference type="ARBA" id="ARBA00022898"/>
    </source>
</evidence>
<dbReference type="Proteomes" id="UP000294887">
    <property type="component" value="Unassembled WGS sequence"/>
</dbReference>
<dbReference type="GO" id="GO:0030170">
    <property type="term" value="F:pyridoxal phosphate binding"/>
    <property type="evidence" value="ECO:0007669"/>
    <property type="project" value="InterPro"/>
</dbReference>
<evidence type="ECO:0000256" key="1">
    <source>
        <dbReference type="ARBA" id="ARBA00005384"/>
    </source>
</evidence>
<reference evidence="9 10" key="1">
    <citation type="submission" date="2019-03" db="EMBL/GenBank/DDBJ databases">
        <title>Genomic Encyclopedia of Type Strains, Phase IV (KMG-IV): sequencing the most valuable type-strain genomes for metagenomic binning, comparative biology and taxonomic classification.</title>
        <authorList>
            <person name="Goeker M."/>
        </authorList>
    </citation>
    <scope>NUCLEOTIDE SEQUENCE [LARGE SCALE GENOMIC DNA]</scope>
    <source>
        <strain evidence="9 10">DSM 24830</strain>
    </source>
</reference>
<dbReference type="GO" id="GO:0008483">
    <property type="term" value="F:transaminase activity"/>
    <property type="evidence" value="ECO:0007669"/>
    <property type="project" value="UniProtKB-KW"/>
</dbReference>
<dbReference type="Gene3D" id="1.10.10.10">
    <property type="entry name" value="Winged helix-like DNA-binding domain superfamily/Winged helix DNA-binding domain"/>
    <property type="match status" value="1"/>
</dbReference>